<dbReference type="InterPro" id="IPR009056">
    <property type="entry name" value="Cyt_c-like_dom"/>
</dbReference>
<feature type="signal peptide" evidence="7">
    <location>
        <begin position="1"/>
        <end position="36"/>
    </location>
</feature>
<gene>
    <name evidence="9" type="ORF">PPNSA23_10510</name>
</gene>
<evidence type="ECO:0000313" key="9">
    <source>
        <dbReference type="EMBL" id="GAB1581108.1"/>
    </source>
</evidence>
<dbReference type="PANTHER" id="PTHR33751:SF9">
    <property type="entry name" value="CYTOCHROME C4"/>
    <property type="match status" value="1"/>
</dbReference>
<dbReference type="PROSITE" id="PS51007">
    <property type="entry name" value="CYTC"/>
    <property type="match status" value="1"/>
</dbReference>
<feature type="domain" description="Cytochrome c" evidence="8">
    <location>
        <begin position="24"/>
        <end position="108"/>
    </location>
</feature>
<feature type="chain" id="PRO_5046657474" description="Cytochrome c domain-containing protein" evidence="7">
    <location>
        <begin position="37"/>
        <end position="115"/>
    </location>
</feature>
<evidence type="ECO:0000256" key="2">
    <source>
        <dbReference type="ARBA" id="ARBA00022617"/>
    </source>
</evidence>
<proteinExistence type="predicted"/>
<organism evidence="9 10">
    <name type="scientific">Phyllobacterium phragmitis</name>
    <dbReference type="NCBI Taxonomy" id="2670329"/>
    <lineage>
        <taxon>Bacteria</taxon>
        <taxon>Pseudomonadati</taxon>
        <taxon>Pseudomonadota</taxon>
        <taxon>Alphaproteobacteria</taxon>
        <taxon>Hyphomicrobiales</taxon>
        <taxon>Phyllobacteriaceae</taxon>
        <taxon>Phyllobacterium</taxon>
    </lineage>
</organism>
<reference evidence="9 10" key="1">
    <citation type="submission" date="2024-10" db="EMBL/GenBank/DDBJ databases">
        <title>Isolation, draft genome sequencing and identification of Phyllobacterium sp. NSA23, isolated from leaf soil.</title>
        <authorList>
            <person name="Akita H."/>
        </authorList>
    </citation>
    <scope>NUCLEOTIDE SEQUENCE [LARGE SCALE GENOMIC DNA]</scope>
    <source>
        <strain evidence="9 10">NSA23</strain>
    </source>
</reference>
<evidence type="ECO:0000256" key="5">
    <source>
        <dbReference type="ARBA" id="ARBA00023004"/>
    </source>
</evidence>
<evidence type="ECO:0000256" key="1">
    <source>
        <dbReference type="ARBA" id="ARBA00022448"/>
    </source>
</evidence>
<dbReference type="Pfam" id="PF00034">
    <property type="entry name" value="Cytochrom_C"/>
    <property type="match status" value="1"/>
</dbReference>
<keyword evidence="10" id="KW-1185">Reference proteome</keyword>
<evidence type="ECO:0000256" key="3">
    <source>
        <dbReference type="ARBA" id="ARBA00022723"/>
    </source>
</evidence>
<keyword evidence="7" id="KW-0732">Signal</keyword>
<keyword evidence="5 6" id="KW-0408">Iron</keyword>
<evidence type="ECO:0000256" key="7">
    <source>
        <dbReference type="SAM" id="SignalP"/>
    </source>
</evidence>
<keyword evidence="3 6" id="KW-0479">Metal-binding</keyword>
<dbReference type="InterPro" id="IPR050597">
    <property type="entry name" value="Cytochrome_c_Oxidase_Subunit"/>
</dbReference>
<dbReference type="InterPro" id="IPR036909">
    <property type="entry name" value="Cyt_c-like_dom_sf"/>
</dbReference>
<evidence type="ECO:0000313" key="10">
    <source>
        <dbReference type="Proteomes" id="UP001628091"/>
    </source>
</evidence>
<protein>
    <recommendedName>
        <fullName evidence="8">Cytochrome c domain-containing protein</fullName>
    </recommendedName>
</protein>
<dbReference type="Gene3D" id="1.10.760.10">
    <property type="entry name" value="Cytochrome c-like domain"/>
    <property type="match status" value="1"/>
</dbReference>
<evidence type="ECO:0000256" key="4">
    <source>
        <dbReference type="ARBA" id="ARBA00022982"/>
    </source>
</evidence>
<accession>A0ABQ0GWS1</accession>
<dbReference type="SUPFAM" id="SSF46626">
    <property type="entry name" value="Cytochrome c"/>
    <property type="match status" value="1"/>
</dbReference>
<name>A0ABQ0GWS1_9HYPH</name>
<dbReference type="Proteomes" id="UP001628091">
    <property type="component" value="Unassembled WGS sequence"/>
</dbReference>
<dbReference type="PANTHER" id="PTHR33751">
    <property type="entry name" value="CBB3-TYPE CYTOCHROME C OXIDASE SUBUNIT FIXP"/>
    <property type="match status" value="1"/>
</dbReference>
<keyword evidence="4" id="KW-0249">Electron transport</keyword>
<keyword evidence="1" id="KW-0813">Transport</keyword>
<comment type="caution">
    <text evidence="9">The sequence shown here is derived from an EMBL/GenBank/DDBJ whole genome shotgun (WGS) entry which is preliminary data.</text>
</comment>
<keyword evidence="2 6" id="KW-0349">Heme</keyword>
<sequence>MTWHDVRYVKNRRGGRSFAPVLLAGLVAGAPAWADAAPPGATACTGCHGPAALSSAIPSLDGHTAGDIVAQMQAFRSGEREATVMNRIASGFSEEETRAIAEWLAKPEAARHAQP</sequence>
<dbReference type="EMBL" id="BAAFZP010000001">
    <property type="protein sequence ID" value="GAB1581108.1"/>
    <property type="molecule type" value="Genomic_DNA"/>
</dbReference>
<evidence type="ECO:0000259" key="8">
    <source>
        <dbReference type="PROSITE" id="PS51007"/>
    </source>
</evidence>
<evidence type="ECO:0000256" key="6">
    <source>
        <dbReference type="PROSITE-ProRule" id="PRU00433"/>
    </source>
</evidence>